<comment type="catalytic activity">
    <reaction evidence="6 8">
        <text>adenine + H2O + H(+) = hypoxanthine + NH4(+)</text>
        <dbReference type="Rhea" id="RHEA:23688"/>
        <dbReference type="ChEBI" id="CHEBI:15377"/>
        <dbReference type="ChEBI" id="CHEBI:15378"/>
        <dbReference type="ChEBI" id="CHEBI:16708"/>
        <dbReference type="ChEBI" id="CHEBI:17368"/>
        <dbReference type="ChEBI" id="CHEBI:28938"/>
        <dbReference type="EC" id="3.5.4.2"/>
    </reaction>
</comment>
<dbReference type="SUPFAM" id="SSF51556">
    <property type="entry name" value="Metallo-dependent hydrolases"/>
    <property type="match status" value="1"/>
</dbReference>
<evidence type="ECO:0000256" key="5">
    <source>
        <dbReference type="ARBA" id="ARBA00023211"/>
    </source>
</evidence>
<comment type="cofactor">
    <cofactor evidence="1 8">
        <name>Mn(2+)</name>
        <dbReference type="ChEBI" id="CHEBI:29035"/>
    </cofactor>
</comment>
<evidence type="ECO:0000256" key="6">
    <source>
        <dbReference type="ARBA" id="ARBA00047720"/>
    </source>
</evidence>
<evidence type="ECO:0000313" key="11">
    <source>
        <dbReference type="EMBL" id="MCJ8499903.1"/>
    </source>
</evidence>
<proteinExistence type="inferred from homology"/>
<gene>
    <name evidence="8 11" type="primary">ade</name>
    <name evidence="11" type="ORF">MRX98_04905</name>
</gene>
<protein>
    <recommendedName>
        <fullName evidence="7 8">Adenine deaminase</fullName>
        <shortName evidence="8">Adenase</shortName>
        <shortName evidence="8">Adenine aminase</shortName>
        <ecNumber evidence="3 8">3.5.4.2</ecNumber>
    </recommendedName>
</protein>
<evidence type="ECO:0000256" key="7">
    <source>
        <dbReference type="ARBA" id="ARBA00069718"/>
    </source>
</evidence>
<dbReference type="RefSeq" id="WP_246903526.1">
    <property type="nucleotide sequence ID" value="NZ_JALJRB010000003.1"/>
</dbReference>
<dbReference type="Proteomes" id="UP001165427">
    <property type="component" value="Unassembled WGS sequence"/>
</dbReference>
<reference evidence="11" key="1">
    <citation type="submission" date="2022-04" db="EMBL/GenBank/DDBJ databases">
        <title>Desulfatitalea alkaliphila sp. nov., a novel anaerobic sulfate-reducing bacterium isolated from terrestrial mud volcano, Taman Peninsula, Russia.</title>
        <authorList>
            <person name="Khomyakova M.A."/>
            <person name="Merkel A.Y."/>
            <person name="Slobodkin A.I."/>
        </authorList>
    </citation>
    <scope>NUCLEOTIDE SEQUENCE</scope>
    <source>
        <strain evidence="11">M08but</strain>
    </source>
</reference>
<organism evidence="11 12">
    <name type="scientific">Desulfatitalea alkaliphila</name>
    <dbReference type="NCBI Taxonomy" id="2929485"/>
    <lineage>
        <taxon>Bacteria</taxon>
        <taxon>Pseudomonadati</taxon>
        <taxon>Thermodesulfobacteriota</taxon>
        <taxon>Desulfobacteria</taxon>
        <taxon>Desulfobacterales</taxon>
        <taxon>Desulfosarcinaceae</taxon>
        <taxon>Desulfatitalea</taxon>
    </lineage>
</organism>
<evidence type="ECO:0000259" key="9">
    <source>
        <dbReference type="Pfam" id="PF01979"/>
    </source>
</evidence>
<sequence length="575" mass="60900">MHTLDKPLPKLLEAARGDRPVDLLLRNARLINVFSGKVAPMDIAVADGFVVGFGPYVARTEVDLQGRFVAPGFIDAHVHIESAMVGPTQFARAVLPHGTTTVVADPHEIANVLGAKGIAYMLAASASQPLNFLFTLPSCVPATAMETAGARLGVEALKPFMDHRRVVALAEMMNFPGVIHADPEVLAKIEAMQAFGKPLDGHAPGLSGHALHAYLAAGIASDHECTTADEAREKLAAGMHIMIREGTGARNLDDLLPVIDAGNARRMMWCTDDRHAHDLTRQGGIDSMVRRAVRAGLDPVIAIRMATLNPAEYFGLGSVGAVGPGRRADLVIMNDLDDPEVHQVYCGGVLTAQEGRMVNAETGGTMTAPPSPMRVAVERLDFSVAAHGKRIRVIEALPDQIVTGATEAAALIRDGRVVADTGRDVLKIAVVERHRGTGRTGVGFISGFGLKRGALASTVAHDAHNIVVVGADDKSMLAAVGVLADMGGGLVVVDEERCLARLALPIAGLMSDQPIDHVCYGLEELLAAARRLGARLPDPFMTLSFMALPVIPALKITDHGLVDVTAFKRVPLFPE</sequence>
<keyword evidence="5 8" id="KW-0464">Manganese</keyword>
<feature type="domain" description="Amidohydrolase-related" evidence="9">
    <location>
        <begin position="68"/>
        <end position="349"/>
    </location>
</feature>
<evidence type="ECO:0000256" key="2">
    <source>
        <dbReference type="ARBA" id="ARBA00006773"/>
    </source>
</evidence>
<dbReference type="InterPro" id="IPR032466">
    <property type="entry name" value="Metal_Hydrolase"/>
</dbReference>
<evidence type="ECO:0000256" key="3">
    <source>
        <dbReference type="ARBA" id="ARBA00012782"/>
    </source>
</evidence>
<dbReference type="EC" id="3.5.4.2" evidence="3 8"/>
<dbReference type="FunFam" id="3.20.20.140:FF:000016">
    <property type="entry name" value="Adenine deaminase"/>
    <property type="match status" value="1"/>
</dbReference>
<evidence type="ECO:0000313" key="12">
    <source>
        <dbReference type="Proteomes" id="UP001165427"/>
    </source>
</evidence>
<dbReference type="Gene3D" id="3.20.20.140">
    <property type="entry name" value="Metal-dependent hydrolases"/>
    <property type="match status" value="1"/>
</dbReference>
<evidence type="ECO:0000256" key="1">
    <source>
        <dbReference type="ARBA" id="ARBA00001936"/>
    </source>
</evidence>
<dbReference type="InterPro" id="IPR011059">
    <property type="entry name" value="Metal-dep_hydrolase_composite"/>
</dbReference>
<dbReference type="PANTHER" id="PTHR11113">
    <property type="entry name" value="N-ACETYLGLUCOSAMINE-6-PHOSPHATE DEACETYLASE"/>
    <property type="match status" value="1"/>
</dbReference>
<dbReference type="InterPro" id="IPR026912">
    <property type="entry name" value="Adenine_deam_C"/>
</dbReference>
<keyword evidence="4 8" id="KW-0378">Hydrolase</keyword>
<evidence type="ECO:0000256" key="8">
    <source>
        <dbReference type="HAMAP-Rule" id="MF_01518"/>
    </source>
</evidence>
<dbReference type="InterPro" id="IPR006680">
    <property type="entry name" value="Amidohydro-rel"/>
</dbReference>
<dbReference type="Gene3D" id="2.30.40.10">
    <property type="entry name" value="Urease, subunit C, domain 1"/>
    <property type="match status" value="1"/>
</dbReference>
<dbReference type="Pfam" id="PF01979">
    <property type="entry name" value="Amidohydro_1"/>
    <property type="match status" value="1"/>
</dbReference>
<dbReference type="HAMAP" id="MF_01518">
    <property type="entry name" value="Adenine_deamin"/>
    <property type="match status" value="1"/>
</dbReference>
<dbReference type="GO" id="GO:0000034">
    <property type="term" value="F:adenine deaminase activity"/>
    <property type="evidence" value="ECO:0007669"/>
    <property type="project" value="UniProtKB-UniRule"/>
</dbReference>
<comment type="caution">
    <text evidence="11">The sequence shown here is derived from an EMBL/GenBank/DDBJ whole genome shotgun (WGS) entry which is preliminary data.</text>
</comment>
<dbReference type="GO" id="GO:0006146">
    <property type="term" value="P:adenine catabolic process"/>
    <property type="evidence" value="ECO:0007669"/>
    <property type="project" value="InterPro"/>
</dbReference>
<keyword evidence="12" id="KW-1185">Reference proteome</keyword>
<dbReference type="SUPFAM" id="SSF51338">
    <property type="entry name" value="Composite domain of metallo-dependent hydrolases"/>
    <property type="match status" value="1"/>
</dbReference>
<name>A0AA41UNW7_9BACT</name>
<dbReference type="AlphaFoldDB" id="A0AA41UNW7"/>
<accession>A0AA41UNW7</accession>
<dbReference type="InterPro" id="IPR006679">
    <property type="entry name" value="Adenine_deam"/>
</dbReference>
<dbReference type="CDD" id="cd01295">
    <property type="entry name" value="AdeC"/>
    <property type="match status" value="1"/>
</dbReference>
<evidence type="ECO:0000256" key="4">
    <source>
        <dbReference type="ARBA" id="ARBA00022801"/>
    </source>
</evidence>
<comment type="similarity">
    <text evidence="2 8">Belongs to the metallo-dependent hydrolases superfamily. Adenine deaminase family.</text>
</comment>
<dbReference type="NCBIfam" id="TIGR01178">
    <property type="entry name" value="ade"/>
    <property type="match status" value="1"/>
</dbReference>
<dbReference type="EMBL" id="JALJRB010000003">
    <property type="protein sequence ID" value="MCJ8499903.1"/>
    <property type="molecule type" value="Genomic_DNA"/>
</dbReference>
<feature type="domain" description="Adenine deaminase C-terminal" evidence="10">
    <location>
        <begin position="400"/>
        <end position="568"/>
    </location>
</feature>
<evidence type="ECO:0000259" key="10">
    <source>
        <dbReference type="Pfam" id="PF13382"/>
    </source>
</evidence>
<dbReference type="PANTHER" id="PTHR11113:SF2">
    <property type="entry name" value="ADENINE DEAMINASE"/>
    <property type="match status" value="1"/>
</dbReference>
<dbReference type="Pfam" id="PF13382">
    <property type="entry name" value="Adenine_deam_C"/>
    <property type="match status" value="1"/>
</dbReference>